<feature type="domain" description="Outer membrane protein beta-barrel" evidence="2">
    <location>
        <begin position="18"/>
        <end position="169"/>
    </location>
</feature>
<evidence type="ECO:0000259" key="2">
    <source>
        <dbReference type="Pfam" id="PF13568"/>
    </source>
</evidence>
<protein>
    <submittedName>
        <fullName evidence="4">PorT family protein</fullName>
    </submittedName>
</protein>
<dbReference type="AlphaFoldDB" id="A0A3D8HBN1"/>
<accession>A0A3D8HBN1</accession>
<dbReference type="SUPFAM" id="SSF56925">
    <property type="entry name" value="OMPA-like"/>
    <property type="match status" value="1"/>
</dbReference>
<reference evidence="4 5" key="1">
    <citation type="submission" date="2018-07" db="EMBL/GenBank/DDBJ databases">
        <title>Parabacteroides acidifaciens nov. sp., isolated from human feces.</title>
        <authorList>
            <person name="Wang Y.J."/>
        </authorList>
    </citation>
    <scope>NUCLEOTIDE SEQUENCE [LARGE SCALE GENOMIC DNA]</scope>
    <source>
        <strain evidence="4 5">426-9</strain>
    </source>
</reference>
<evidence type="ECO:0000313" key="3">
    <source>
        <dbReference type="EMBL" id="MBC8602910.1"/>
    </source>
</evidence>
<comment type="caution">
    <text evidence="4">The sequence shown here is derived from an EMBL/GenBank/DDBJ whole genome shotgun (WGS) entry which is preliminary data.</text>
</comment>
<feature type="chain" id="PRO_5017798377" evidence="1">
    <location>
        <begin position="19"/>
        <end position="201"/>
    </location>
</feature>
<dbReference type="InterPro" id="IPR011250">
    <property type="entry name" value="OMP/PagP_B-barrel"/>
</dbReference>
<evidence type="ECO:0000313" key="5">
    <source>
        <dbReference type="Proteomes" id="UP000256321"/>
    </source>
</evidence>
<dbReference type="Pfam" id="PF13568">
    <property type="entry name" value="OMP_b-brl_2"/>
    <property type="match status" value="1"/>
</dbReference>
<reference evidence="3 6" key="2">
    <citation type="submission" date="2020-08" db="EMBL/GenBank/DDBJ databases">
        <title>Genome public.</title>
        <authorList>
            <person name="Liu C."/>
            <person name="Sun Q."/>
        </authorList>
    </citation>
    <scope>NUCLEOTIDE SEQUENCE [LARGE SCALE GENOMIC DNA]</scope>
    <source>
        <strain evidence="3 6">426_9</strain>
    </source>
</reference>
<sequence>MKKIALLLFLFVTLQISAQEVHFLPKVGLNLATMTNSDGGNMKPGLNIGVAAEFLINPQFAIEPGIYYSMQGIKVSESGATAKFKNDYLNIPIYAKAYLYEGLYAFAGPQFGFLVGSKISASEGKVSGSVKTKDLYNKVDVALGLGLGYQFSSGLLVSMNYNIGLTNILSDDGMNLGGENINWGGEKSRNGVLQINLGWKF</sequence>
<feature type="signal peptide" evidence="1">
    <location>
        <begin position="1"/>
        <end position="18"/>
    </location>
</feature>
<dbReference type="RefSeq" id="WP_115500405.1">
    <property type="nucleotide sequence ID" value="NZ_JACRTI010000040.1"/>
</dbReference>
<dbReference type="EMBL" id="JACRTI010000040">
    <property type="protein sequence ID" value="MBC8602910.1"/>
    <property type="molecule type" value="Genomic_DNA"/>
</dbReference>
<organism evidence="4 5">
    <name type="scientific">Parabacteroides acidifaciens</name>
    <dbReference type="NCBI Taxonomy" id="2290935"/>
    <lineage>
        <taxon>Bacteria</taxon>
        <taxon>Pseudomonadati</taxon>
        <taxon>Bacteroidota</taxon>
        <taxon>Bacteroidia</taxon>
        <taxon>Bacteroidales</taxon>
        <taxon>Tannerellaceae</taxon>
        <taxon>Parabacteroides</taxon>
    </lineage>
</organism>
<gene>
    <name evidence="4" type="ORF">DWU89_14800</name>
    <name evidence="3" type="ORF">H8784_14425</name>
</gene>
<dbReference type="Proteomes" id="UP000256321">
    <property type="component" value="Unassembled WGS sequence"/>
</dbReference>
<keyword evidence="1" id="KW-0732">Signal</keyword>
<dbReference type="EMBL" id="QREV01000040">
    <property type="protein sequence ID" value="RDU48395.1"/>
    <property type="molecule type" value="Genomic_DNA"/>
</dbReference>
<evidence type="ECO:0000313" key="4">
    <source>
        <dbReference type="EMBL" id="RDU48395.1"/>
    </source>
</evidence>
<keyword evidence="6" id="KW-1185">Reference proteome</keyword>
<evidence type="ECO:0000256" key="1">
    <source>
        <dbReference type="SAM" id="SignalP"/>
    </source>
</evidence>
<proteinExistence type="predicted"/>
<dbReference type="InterPro" id="IPR025665">
    <property type="entry name" value="Beta-barrel_OMP_2"/>
</dbReference>
<name>A0A3D8HBN1_9BACT</name>
<evidence type="ECO:0000313" key="6">
    <source>
        <dbReference type="Proteomes" id="UP000629596"/>
    </source>
</evidence>
<dbReference type="Proteomes" id="UP000629596">
    <property type="component" value="Unassembled WGS sequence"/>
</dbReference>